<dbReference type="InterPro" id="IPR011679">
    <property type="entry name" value="ERp29_C"/>
</dbReference>
<organism evidence="2 3">
    <name type="scientific">Prorocentrum cordatum</name>
    <dbReference type="NCBI Taxonomy" id="2364126"/>
    <lineage>
        <taxon>Eukaryota</taxon>
        <taxon>Sar</taxon>
        <taxon>Alveolata</taxon>
        <taxon>Dinophyceae</taxon>
        <taxon>Prorocentrales</taxon>
        <taxon>Prorocentraceae</taxon>
        <taxon>Prorocentrum</taxon>
    </lineage>
</organism>
<dbReference type="EMBL" id="CAUYUJ010016741">
    <property type="protein sequence ID" value="CAK0868390.1"/>
    <property type="molecule type" value="Genomic_DNA"/>
</dbReference>
<sequence length="157" mass="17871">MENDDIRERYNLVVGDFPAYLLFDQAHKKGLRYPGEVKAADIAVWLRKNGVNMPAIGTIADLDEIAGKFLADKAEEHIAAAKSLAEGHLKNDRKAAMYVKIMERIRERGDGFLKAEKDRLTKILQESKVWKEKRDELQDKLNVLDAFELVMAGELSR</sequence>
<accession>A0ABN9V8S2</accession>
<dbReference type="Proteomes" id="UP001189429">
    <property type="component" value="Unassembled WGS sequence"/>
</dbReference>
<gene>
    <name evidence="2" type="ORF">PCOR1329_LOCUS55063</name>
</gene>
<evidence type="ECO:0000313" key="3">
    <source>
        <dbReference type="Proteomes" id="UP001189429"/>
    </source>
</evidence>
<reference evidence="2" key="1">
    <citation type="submission" date="2023-10" db="EMBL/GenBank/DDBJ databases">
        <authorList>
            <person name="Chen Y."/>
            <person name="Shah S."/>
            <person name="Dougan E. K."/>
            <person name="Thang M."/>
            <person name="Chan C."/>
        </authorList>
    </citation>
    <scope>NUCLEOTIDE SEQUENCE [LARGE SCALE GENOMIC DNA]</scope>
</reference>
<evidence type="ECO:0000313" key="2">
    <source>
        <dbReference type="EMBL" id="CAK0868390.1"/>
    </source>
</evidence>
<dbReference type="PANTHER" id="PTHR12211">
    <property type="entry name" value="ENDOPLASMIC RETICULUM PROTEIN ERP29"/>
    <property type="match status" value="1"/>
</dbReference>
<comment type="caution">
    <text evidence="2">The sequence shown here is derived from an EMBL/GenBank/DDBJ whole genome shotgun (WGS) entry which is preliminary data.</text>
</comment>
<dbReference type="InterPro" id="IPR016855">
    <property type="entry name" value="ERp29"/>
</dbReference>
<dbReference type="Pfam" id="PF07749">
    <property type="entry name" value="ERp29"/>
    <property type="match status" value="1"/>
</dbReference>
<dbReference type="InterPro" id="IPR036356">
    <property type="entry name" value="ERp29_C_sf"/>
</dbReference>
<dbReference type="PANTHER" id="PTHR12211:SF0">
    <property type="entry name" value="ENDOPLASMIC RETICULUM RESIDENT PROTEIN 29"/>
    <property type="match status" value="1"/>
</dbReference>
<proteinExistence type="predicted"/>
<dbReference type="SUPFAM" id="SSF47933">
    <property type="entry name" value="ERP29 C domain-like"/>
    <property type="match status" value="1"/>
</dbReference>
<dbReference type="Gene3D" id="3.40.30.10">
    <property type="entry name" value="Glutaredoxin"/>
    <property type="match status" value="1"/>
</dbReference>
<evidence type="ECO:0000259" key="1">
    <source>
        <dbReference type="Pfam" id="PF07749"/>
    </source>
</evidence>
<protein>
    <recommendedName>
        <fullName evidence="1">Endoplasmic reticulum resident protein 29 C-terminal domain-containing protein</fullName>
    </recommendedName>
</protein>
<keyword evidence="3" id="KW-1185">Reference proteome</keyword>
<feature type="domain" description="Endoplasmic reticulum resident protein 29 C-terminal" evidence="1">
    <location>
        <begin position="57"/>
        <end position="147"/>
    </location>
</feature>
<dbReference type="Gene3D" id="1.20.1150.12">
    <property type="entry name" value="Endoplasmic reticulum resident protein 29, C-terminal domain"/>
    <property type="match status" value="1"/>
</dbReference>
<name>A0ABN9V8S2_9DINO</name>